<keyword evidence="1" id="KW-0812">Transmembrane</keyword>
<name>A0A851GA35_9BACT</name>
<sequence length="1200" mass="133967">MSISLISANSNNRGFALVATISVMVLLVMIALAMLSLSTVELRQSSHLSHQQEARANARMALMIALGELQKYAGADQRVMAEASIYDESPETKEIEGVANPHWLGVWKTTRKSTASSDTEEGLIYVEENDGYLEDSRDPESADYVDHRASVLKFLVSGAEEGDDLLAKTADYTLASKDAVVMVKDQSGSSDADNVYAPKVTLKGQDGQKRGGYAFHVSDLGMKAPLVQHNDHVSEDIEVSSVSGMANLYTGARRPYHALQESSKGLGDLSEDAFVKNAEYPSRLFTKRQVELSTSAQAPDDVRDLIELLGHDVDIPGKALLVDTVRGGLKYDLSPYLRDTSAPGDARLETAAGEILLTDRTPLIDESRTRFNDFSPKFGILRDYAKLGDYVGSDRIATPRETLRGSGVLDAYANHTDFIKTPIHPVITEFSLYHAIAYDPGAPKKLSLLFYPRVTIWNPYDVKIAASPYLVEVNRRLQFEIRTDHDSNKDGKKDEYNWNSYWYWKGGPANARTRYFCLALDPVELEPGEALVFTPNQPLQSLVLAGHDSGNVFANSMSAKSSIDERNAFYVHLGGSQIYDPSTTQTYSIKRFWENGYHVGYGDSMSARLRLVQPGASRSGSYQFIMNNLDDYPIAQHLDFQCWIKGNEGRWRDVNKTLPIEKVSSLSSINPVNRTMHGIRMKYPSEAPANLLNTPNGMWQEAPLANYNFRACVHRRTPWDWVFSVPTVLHEYTYGPYAVDNQEQPDYTSSFMRPSYYKGKNRFSALLGRDGNGQPEPVFDVPPAGMEFFSLAQFRSAQLTQMFNHPSLIIGESLAPRYTPRNATALPLNTYQTEWEQGYRDAYHKNRIQSASTWWEEEYLPTNAYSAYDVRYETNYALWDQYFLSTFPEGEDVTNYDRSISLPNPHMLVISDDSASSDPDEQTSCDQIAKHMVLQGHHNVNSTSVFAWKALLMMNAGLDVNGHATDDAVSAFPGHSEPSMAGVEGGVSSSLSPQTWQGFRKLTEEEAQTLAEQIVEQVKRRAPFIGVCDFVNRRLIGESTVENKPRDQSEKELQSYGGVLDVAILRSYLNQGMEDIQSEFLKDKLSPPSSLHAPSLAEQPNEAYYGASTHLSQGKILQTIGVLLTSRSDTFRIRAYGDSTDSTGKVMAAAMCEVLVQRVPSYIDTSDAPEERGTELNELNRKFGRQFRVVSFQWLGANEL</sequence>
<reference evidence="2 3" key="1">
    <citation type="submission" date="2020-07" db="EMBL/GenBank/DDBJ databases">
        <title>Roseicoccus Jingziensis gen. nov., sp. nov., isolated from coastal seawater.</title>
        <authorList>
            <person name="Feng X."/>
        </authorList>
    </citation>
    <scope>NUCLEOTIDE SEQUENCE [LARGE SCALE GENOMIC DNA]</scope>
    <source>
        <strain evidence="2 3">N1E253</strain>
    </source>
</reference>
<evidence type="ECO:0000313" key="2">
    <source>
        <dbReference type="EMBL" id="NWK54473.1"/>
    </source>
</evidence>
<evidence type="ECO:0000313" key="3">
    <source>
        <dbReference type="Proteomes" id="UP000557872"/>
    </source>
</evidence>
<dbReference type="AlphaFoldDB" id="A0A851GA35"/>
<comment type="caution">
    <text evidence="2">The sequence shown here is derived from an EMBL/GenBank/DDBJ whole genome shotgun (WGS) entry which is preliminary data.</text>
</comment>
<evidence type="ECO:0000256" key="1">
    <source>
        <dbReference type="SAM" id="Phobius"/>
    </source>
</evidence>
<evidence type="ECO:0008006" key="4">
    <source>
        <dbReference type="Google" id="ProtNLM"/>
    </source>
</evidence>
<keyword evidence="1" id="KW-0472">Membrane</keyword>
<accession>A0A851GA35</accession>
<proteinExistence type="predicted"/>
<keyword evidence="3" id="KW-1185">Reference proteome</keyword>
<protein>
    <recommendedName>
        <fullName evidence="4">Verru_Chthon cassette protein A</fullName>
    </recommendedName>
</protein>
<feature type="transmembrane region" description="Helical" evidence="1">
    <location>
        <begin position="15"/>
        <end position="37"/>
    </location>
</feature>
<keyword evidence="1" id="KW-1133">Transmembrane helix</keyword>
<dbReference type="RefSeq" id="WP_178930998.1">
    <property type="nucleotide sequence ID" value="NZ_JACBAZ010000001.1"/>
</dbReference>
<dbReference type="EMBL" id="JACBAZ010000001">
    <property type="protein sequence ID" value="NWK54473.1"/>
    <property type="molecule type" value="Genomic_DNA"/>
</dbReference>
<dbReference type="Proteomes" id="UP000557872">
    <property type="component" value="Unassembled WGS sequence"/>
</dbReference>
<gene>
    <name evidence="2" type="ORF">HW115_02545</name>
</gene>
<organism evidence="2 3">
    <name type="scientific">Oceaniferula marina</name>
    <dbReference type="NCBI Taxonomy" id="2748318"/>
    <lineage>
        <taxon>Bacteria</taxon>
        <taxon>Pseudomonadati</taxon>
        <taxon>Verrucomicrobiota</taxon>
        <taxon>Verrucomicrobiia</taxon>
        <taxon>Verrucomicrobiales</taxon>
        <taxon>Verrucomicrobiaceae</taxon>
        <taxon>Oceaniferula</taxon>
    </lineage>
</organism>